<feature type="transmembrane region" description="Helical" evidence="6">
    <location>
        <begin position="185"/>
        <end position="208"/>
    </location>
</feature>
<dbReference type="InterPro" id="IPR050833">
    <property type="entry name" value="Poly_Biosynth_Transport"/>
</dbReference>
<protein>
    <submittedName>
        <fullName evidence="7">Polysaccharide biosynthesis family protein</fullName>
    </submittedName>
</protein>
<dbReference type="InterPro" id="IPR002797">
    <property type="entry name" value="Polysacc_synth"/>
</dbReference>
<dbReference type="Proteomes" id="UP000257055">
    <property type="component" value="Unassembled WGS sequence"/>
</dbReference>
<dbReference type="Pfam" id="PF01943">
    <property type="entry name" value="Polysacc_synt"/>
    <property type="match status" value="1"/>
</dbReference>
<evidence type="ECO:0000256" key="4">
    <source>
        <dbReference type="ARBA" id="ARBA00022989"/>
    </source>
</evidence>
<dbReference type="GO" id="GO:0005886">
    <property type="term" value="C:plasma membrane"/>
    <property type="evidence" value="ECO:0007669"/>
    <property type="project" value="UniProtKB-SubCell"/>
</dbReference>
<evidence type="ECO:0000256" key="3">
    <source>
        <dbReference type="ARBA" id="ARBA00022692"/>
    </source>
</evidence>
<sequence>MAERSIKNLMHGALLLTLASLVSKILSAIYRVPFQNLVGDVGFYIFQQVYPIYGIAMTLALGGFPVVVSKMMAEAEHDLRKQRIILQSIYRTLKVLCYSLFGILFLGAGLFASLMGDGELSSPIRVISLVFLLTPQLAFLRGYFQGQEDMRPTAVSQTVEQIIRVSIILLGSWLALRFGKSLSETASFAMSGAVFGGLAAVFLLRYFYKKRLLEGGLKIWGAFPNKTEKKGIGREFLRQSLAICTVSAMLILFQLADSFQVYRLMAESGIPELTAKSLKGIYDRGQPILQLGLVLSSGLALALVPMITAARVKNERRQLERSVKLAVKLTLILSGAETVGLIIIMRPLNQMLFETSDGTFVLQMFIPAVLLSSLIIMTSSILQGFGKIAVPAVAVVVGLAIKILFNSWLVPEWSTLGAAISTSIGLLAILLICGYALKQNLRVGFIAPHVLLKLGLALLFMCVIPVCWELFIPFGSRLGSAVQAIGGSLLGGLVFLLFTLRYRLLEAQDFVYLPFGSKLYGLSRRVIKK</sequence>
<feature type="transmembrane region" description="Helical" evidence="6">
    <location>
        <begin position="288"/>
        <end position="308"/>
    </location>
</feature>
<feature type="transmembrane region" description="Helical" evidence="6">
    <location>
        <begin position="236"/>
        <end position="256"/>
    </location>
</feature>
<comment type="subcellular location">
    <subcellularLocation>
        <location evidence="1">Cell membrane</location>
        <topology evidence="1">Multi-pass membrane protein</topology>
    </subcellularLocation>
</comment>
<keyword evidence="5 6" id="KW-0472">Membrane</keyword>
<feature type="transmembrane region" description="Helical" evidence="6">
    <location>
        <begin position="51"/>
        <end position="72"/>
    </location>
</feature>
<feature type="transmembrane region" description="Helical" evidence="6">
    <location>
        <begin position="161"/>
        <end position="179"/>
    </location>
</feature>
<comment type="caution">
    <text evidence="7">The sequence shown here is derived from an EMBL/GenBank/DDBJ whole genome shotgun (WGS) entry which is preliminary data.</text>
</comment>
<dbReference type="AlphaFoldDB" id="A0A3D8TQE6"/>
<feature type="transmembrane region" description="Helical" evidence="6">
    <location>
        <begin position="478"/>
        <end position="500"/>
    </location>
</feature>
<keyword evidence="4 6" id="KW-1133">Transmembrane helix</keyword>
<feature type="transmembrane region" description="Helical" evidence="6">
    <location>
        <begin position="360"/>
        <end position="382"/>
    </location>
</feature>
<dbReference type="PANTHER" id="PTHR30250:SF29">
    <property type="entry name" value="POLYSACCHARIDE BIOSYNTHESIS PROTEIN C-TERMINAL DOMAIN-CONTAINING PROTEIN"/>
    <property type="match status" value="1"/>
</dbReference>
<dbReference type="CDD" id="cd13124">
    <property type="entry name" value="MATE_SpoVB_like"/>
    <property type="match status" value="1"/>
</dbReference>
<feature type="transmembrane region" description="Helical" evidence="6">
    <location>
        <begin position="416"/>
        <end position="438"/>
    </location>
</feature>
<evidence type="ECO:0000256" key="1">
    <source>
        <dbReference type="ARBA" id="ARBA00004651"/>
    </source>
</evidence>
<dbReference type="EMBL" id="LARY01000002">
    <property type="protein sequence ID" value="RDX01108.1"/>
    <property type="molecule type" value="Genomic_DNA"/>
</dbReference>
<feature type="transmembrane region" description="Helical" evidence="6">
    <location>
        <begin position="329"/>
        <end position="348"/>
    </location>
</feature>
<feature type="transmembrane region" description="Helical" evidence="6">
    <location>
        <begin position="450"/>
        <end position="472"/>
    </location>
</feature>
<organism evidence="7 8">
    <name type="scientific">Listeria kieliensis</name>
    <dbReference type="NCBI Taxonomy" id="1621700"/>
    <lineage>
        <taxon>Bacteria</taxon>
        <taxon>Bacillati</taxon>
        <taxon>Bacillota</taxon>
        <taxon>Bacilli</taxon>
        <taxon>Bacillales</taxon>
        <taxon>Listeriaceae</taxon>
        <taxon>Listeria</taxon>
    </lineage>
</organism>
<evidence type="ECO:0000313" key="7">
    <source>
        <dbReference type="EMBL" id="RDX01108.1"/>
    </source>
</evidence>
<dbReference type="RefSeq" id="WP_115753359.1">
    <property type="nucleotide sequence ID" value="NZ_LARY01000002.1"/>
</dbReference>
<keyword evidence="3 6" id="KW-0812">Transmembrane</keyword>
<gene>
    <name evidence="7" type="ORF">UR08_09165</name>
</gene>
<feature type="transmembrane region" description="Helical" evidence="6">
    <location>
        <begin position="122"/>
        <end position="140"/>
    </location>
</feature>
<feature type="transmembrane region" description="Helical" evidence="6">
    <location>
        <begin position="389"/>
        <end position="410"/>
    </location>
</feature>
<dbReference type="PANTHER" id="PTHR30250">
    <property type="entry name" value="PST FAMILY PREDICTED COLANIC ACID TRANSPORTER"/>
    <property type="match status" value="1"/>
</dbReference>
<reference evidence="8" key="1">
    <citation type="submission" date="2015-04" db="EMBL/GenBank/DDBJ databases">
        <authorList>
            <person name="Schardt J."/>
            <person name="Mueller-Herbst S."/>
            <person name="Scherer S."/>
            <person name="Huptas C."/>
        </authorList>
    </citation>
    <scope>NUCLEOTIDE SEQUENCE [LARGE SCALE GENOMIC DNA]</scope>
    <source>
        <strain evidence="8">Kiel-L1</strain>
    </source>
</reference>
<evidence type="ECO:0000313" key="8">
    <source>
        <dbReference type="Proteomes" id="UP000257055"/>
    </source>
</evidence>
<evidence type="ECO:0000256" key="6">
    <source>
        <dbReference type="SAM" id="Phobius"/>
    </source>
</evidence>
<dbReference type="InterPro" id="IPR024923">
    <property type="entry name" value="PG_synth_SpoVB"/>
</dbReference>
<feature type="transmembrane region" description="Helical" evidence="6">
    <location>
        <begin position="93"/>
        <end position="116"/>
    </location>
</feature>
<dbReference type="PIRSF" id="PIRSF038958">
    <property type="entry name" value="PG_synth_SpoVB"/>
    <property type="match status" value="1"/>
</dbReference>
<proteinExistence type="predicted"/>
<keyword evidence="8" id="KW-1185">Reference proteome</keyword>
<name>A0A3D8TQE6_9LIST</name>
<accession>A0A3D8TQE6</accession>
<keyword evidence="2" id="KW-1003">Cell membrane</keyword>
<evidence type="ECO:0000256" key="5">
    <source>
        <dbReference type="ARBA" id="ARBA00023136"/>
    </source>
</evidence>
<evidence type="ECO:0000256" key="2">
    <source>
        <dbReference type="ARBA" id="ARBA00022475"/>
    </source>
</evidence>